<dbReference type="Gene3D" id="3.40.1190.20">
    <property type="match status" value="1"/>
</dbReference>
<dbReference type="InterPro" id="IPR011611">
    <property type="entry name" value="PfkB_dom"/>
</dbReference>
<dbReference type="InterPro" id="IPR002173">
    <property type="entry name" value="Carboh/pur_kinase_PfkB_CS"/>
</dbReference>
<gene>
    <name evidence="6" type="ORF">GR183_11805</name>
</gene>
<dbReference type="Pfam" id="PF00294">
    <property type="entry name" value="PfkB"/>
    <property type="match status" value="1"/>
</dbReference>
<dbReference type="AlphaFoldDB" id="A0A7X3LV14"/>
<comment type="similarity">
    <text evidence="1 4">Belongs to the carbohydrate kinase PfkB family.</text>
</comment>
<dbReference type="RefSeq" id="WP_160775848.1">
    <property type="nucleotide sequence ID" value="NZ_WUMV01000004.1"/>
</dbReference>
<dbReference type="Proteomes" id="UP000433101">
    <property type="component" value="Unassembled WGS sequence"/>
</dbReference>
<dbReference type="PROSITE" id="PS00584">
    <property type="entry name" value="PFKB_KINASES_2"/>
    <property type="match status" value="1"/>
</dbReference>
<comment type="caution">
    <text evidence="6">The sequence shown here is derived from an EMBL/GenBank/DDBJ whole genome shotgun (WGS) entry which is preliminary data.</text>
</comment>
<evidence type="ECO:0000313" key="7">
    <source>
        <dbReference type="Proteomes" id="UP000433101"/>
    </source>
</evidence>
<dbReference type="InterPro" id="IPR002139">
    <property type="entry name" value="Ribo/fructo_kinase"/>
</dbReference>
<sequence length="299" mass="31946">MTSVLCAGVAVIDFVLSIDEMPRRAEKYRAKDAAIVGGGCAANSAVAVARLGGEAFLASRLGADAVGDMIIADIEAEGVDCRLARRFEGNRSSFSSILVDRNGERQIVNFRDETLDRDASWLEQAELPDFDVALADTRWPEGAEALMRVARLRGKPAIMDVEAPVEIAMSALKTATHLAFSEQGLREFSGKADVVSGLYHALDAAPDAFICVTQGEDGVSWIEGSDVRHEPGFQVAVADTLGAGDIWHGAFALALGEGRAEIEAMRFANAAAAIKCTRFGGRSGAPKRAEVEEFLRERS</sequence>
<evidence type="ECO:0000313" key="6">
    <source>
        <dbReference type="EMBL" id="MXN65588.1"/>
    </source>
</evidence>
<keyword evidence="2 4" id="KW-0808">Transferase</keyword>
<keyword evidence="7" id="KW-1185">Reference proteome</keyword>
<accession>A0A7X3LV14</accession>
<dbReference type="GO" id="GO:0016301">
    <property type="term" value="F:kinase activity"/>
    <property type="evidence" value="ECO:0007669"/>
    <property type="project" value="UniProtKB-KW"/>
</dbReference>
<dbReference type="PRINTS" id="PR00990">
    <property type="entry name" value="RIBOKINASE"/>
</dbReference>
<evidence type="ECO:0000256" key="1">
    <source>
        <dbReference type="ARBA" id="ARBA00010688"/>
    </source>
</evidence>
<evidence type="ECO:0000259" key="5">
    <source>
        <dbReference type="Pfam" id="PF00294"/>
    </source>
</evidence>
<evidence type="ECO:0000256" key="3">
    <source>
        <dbReference type="ARBA" id="ARBA00022777"/>
    </source>
</evidence>
<dbReference type="PANTHER" id="PTHR10584:SF157">
    <property type="entry name" value="SULFOFRUCTOSE KINASE"/>
    <property type="match status" value="1"/>
</dbReference>
<proteinExistence type="inferred from homology"/>
<evidence type="ECO:0000256" key="4">
    <source>
        <dbReference type="RuleBase" id="RU003704"/>
    </source>
</evidence>
<dbReference type="GO" id="GO:0005829">
    <property type="term" value="C:cytosol"/>
    <property type="evidence" value="ECO:0007669"/>
    <property type="project" value="TreeGrafter"/>
</dbReference>
<dbReference type="SUPFAM" id="SSF53613">
    <property type="entry name" value="Ribokinase-like"/>
    <property type="match status" value="1"/>
</dbReference>
<dbReference type="PANTHER" id="PTHR10584">
    <property type="entry name" value="SUGAR KINASE"/>
    <property type="match status" value="1"/>
</dbReference>
<reference evidence="6 7" key="1">
    <citation type="submission" date="2019-12" db="EMBL/GenBank/DDBJ databases">
        <authorList>
            <person name="Li M."/>
        </authorList>
    </citation>
    <scope>NUCLEOTIDE SEQUENCE [LARGE SCALE GENOMIC DNA]</scope>
    <source>
        <strain evidence="6 7">GBMRC 2046</strain>
    </source>
</reference>
<evidence type="ECO:0000256" key="2">
    <source>
        <dbReference type="ARBA" id="ARBA00022679"/>
    </source>
</evidence>
<name>A0A7X3LV14_9HYPH</name>
<organism evidence="6 7">
    <name type="scientific">Stappia sediminis</name>
    <dbReference type="NCBI Taxonomy" id="2692190"/>
    <lineage>
        <taxon>Bacteria</taxon>
        <taxon>Pseudomonadati</taxon>
        <taxon>Pseudomonadota</taxon>
        <taxon>Alphaproteobacteria</taxon>
        <taxon>Hyphomicrobiales</taxon>
        <taxon>Stappiaceae</taxon>
        <taxon>Stappia</taxon>
    </lineage>
</organism>
<protein>
    <submittedName>
        <fullName evidence="6">Sugar kinase</fullName>
    </submittedName>
</protein>
<dbReference type="GO" id="GO:0006796">
    <property type="term" value="P:phosphate-containing compound metabolic process"/>
    <property type="evidence" value="ECO:0007669"/>
    <property type="project" value="UniProtKB-ARBA"/>
</dbReference>
<dbReference type="EMBL" id="WUMV01000004">
    <property type="protein sequence ID" value="MXN65588.1"/>
    <property type="molecule type" value="Genomic_DNA"/>
</dbReference>
<keyword evidence="3 4" id="KW-0418">Kinase</keyword>
<dbReference type="InterPro" id="IPR029056">
    <property type="entry name" value="Ribokinase-like"/>
</dbReference>
<feature type="domain" description="Carbohydrate kinase PfkB" evidence="5">
    <location>
        <begin position="1"/>
        <end position="287"/>
    </location>
</feature>